<dbReference type="VEuPathDB" id="GiardiaDB:GMRT_10329"/>
<reference evidence="2 3" key="1">
    <citation type="submission" date="2019-05" db="EMBL/GenBank/DDBJ databases">
        <title>The compact genome of Giardia muris reveals important steps in the evolution of intestinal protozoan parasites.</title>
        <authorList>
            <person name="Xu F."/>
            <person name="Jimenez-Gonzalez A."/>
            <person name="Einarsson E."/>
            <person name="Astvaldsson A."/>
            <person name="Peirasmaki D."/>
            <person name="Eckmann L."/>
            <person name="Andersson J.O."/>
            <person name="Svard S.G."/>
            <person name="Jerlstrom-Hultqvist J."/>
        </authorList>
    </citation>
    <scope>NUCLEOTIDE SEQUENCE [LARGE SCALE GENOMIC DNA]</scope>
    <source>
        <strain evidence="2 3">Roberts-Thomson</strain>
    </source>
</reference>
<evidence type="ECO:0000313" key="2">
    <source>
        <dbReference type="EMBL" id="TNJ29909.1"/>
    </source>
</evidence>
<gene>
    <name evidence="1" type="ORF">GMRT_10329</name>
    <name evidence="2" type="ORF">GMRT_20714</name>
</gene>
<evidence type="ECO:0000313" key="1">
    <source>
        <dbReference type="EMBL" id="TNJ29904.1"/>
    </source>
</evidence>
<dbReference type="VEuPathDB" id="GiardiaDB:GMRT_20714"/>
<sequence length="587" mass="64746">MEARTLAEQALRSFTSTDRATSCFLFHDTHRGPYVLLAGTALRPDAELTIAGVNASLMDLVALLNAQQNVLLRAGRYAAERRDLLRHYRPAYHAATQALGIQERELAFLMATFVPLAGEDLPEHVRHVIEGTVQAIDVDPSLALSQLPNDGIPTLVHMSELSYEVDKAAPLPARQTLTRSTAERIAARWQKNRQTADQGDIANPLLVWGRRLTGEGALATEASFQYCQTLASLAATDTWAGVAESDELPLGSGVLWASGPRIVDVGFCDFDDPDSLSGPPDIVARRQRVLSTWTRSVNKRLFQHGVLNGTKFLSARCRARQTGRTSITALAALRDARKLETAADVRRMTFKSASQVRFEELPPWGPGAQTGGRASLRTAVLQFLREPFYTLTAGRGNERDTGADSRKLADRLHDLMTRHRRFVIVPPAGSDARVTADNFAYLVIGQNYISVTPEKQGLGEQLDYLRSHAYKDIAYHDCGPTSVTLARGNILFTFTSDVSIIHPNDWRYNRVLAVFDGSETSETARTGPITPLHVVWVDNASEASGDERLVLPIGDEQQTRLSVMRFWAALDKRLSVSAQRRQPQGVE</sequence>
<proteinExistence type="predicted"/>
<protein>
    <submittedName>
        <fullName evidence="2">Uncharacterized protein</fullName>
    </submittedName>
</protein>
<keyword evidence="3" id="KW-1185">Reference proteome</keyword>
<dbReference type="EMBL" id="VDLU01000001">
    <property type="protein sequence ID" value="TNJ29909.1"/>
    <property type="molecule type" value="Genomic_DNA"/>
</dbReference>
<name>A0A4Z1TBK6_GIAMU</name>
<dbReference type="AlphaFoldDB" id="A0A4Z1TBK6"/>
<evidence type="ECO:0000313" key="3">
    <source>
        <dbReference type="Proteomes" id="UP000315496"/>
    </source>
</evidence>
<comment type="caution">
    <text evidence="2">The sequence shown here is derived from an EMBL/GenBank/DDBJ whole genome shotgun (WGS) entry which is preliminary data.</text>
</comment>
<accession>A0A4Z1TBK6</accession>
<dbReference type="EMBL" id="VDLU01000001">
    <property type="protein sequence ID" value="TNJ29904.1"/>
    <property type="molecule type" value="Genomic_DNA"/>
</dbReference>
<dbReference type="Proteomes" id="UP000315496">
    <property type="component" value="Chromosome 1"/>
</dbReference>
<organism evidence="2 3">
    <name type="scientific">Giardia muris</name>
    <dbReference type="NCBI Taxonomy" id="5742"/>
    <lineage>
        <taxon>Eukaryota</taxon>
        <taxon>Metamonada</taxon>
        <taxon>Diplomonadida</taxon>
        <taxon>Hexamitidae</taxon>
        <taxon>Giardiinae</taxon>
        <taxon>Giardia</taxon>
    </lineage>
</organism>